<dbReference type="PANTHER" id="PTHR22912:SF93">
    <property type="entry name" value="SOLUBLE PYRIDINE NUCLEOTIDE TRANSHYDROGENASE"/>
    <property type="match status" value="1"/>
</dbReference>
<gene>
    <name evidence="7" type="ORF">IV203_034105</name>
</gene>
<evidence type="ECO:0000256" key="4">
    <source>
        <dbReference type="SAM" id="SignalP"/>
    </source>
</evidence>
<proteinExistence type="predicted"/>
<dbReference type="GO" id="GO:0004148">
    <property type="term" value="F:dihydrolipoyl dehydrogenase (NADH) activity"/>
    <property type="evidence" value="ECO:0007669"/>
    <property type="project" value="TreeGrafter"/>
</dbReference>
<sequence length="610" mass="64965">MERAFLAVASALLWLLLITEAFVYIPNQQQQRAPASSSIRQRWMANEEDSVGTLESKQYDLAIIGAGVVGVQAALAASQSPFGKTVVLIDAPRASGMLMNEQTGEDLSLGGPTGLFSKALRDTSKRISVSALLGMGLREDSVWNEIINNCVDLASFNSQDMMRQLKQANVHFLQGMATFPDDFSTDCSCLNVQKDDGTTELVRAGKILIATGSKPFRPKGIPFDGRRIFDSDSINTLSFLPRSLAITGSGIIAIEFAKIMRNLGAEVTLIIRDSVPKNALMKIGLDKDVAATLVADIIRSGIVIKRGAQVKSFERMGQKKTGEEDLTNRTPFKLTLEARGGGDLPSGYGSTEILCDAYLAAVGRVPNTGKLNLQAAGIQVDGYGGILVDSKLCTTAKSGNVYAAGDVVGRPFLASTGTAQGKAAISSMFNQVTSDVLDCPADDPTCSSDGIGQAGEGFDPASLASNPFAFPIGVWSSPEAAYYGLTLEQAKERGIDAGEAIALYAECLRGLVFSPNGLLKLVFEKPAGRIIGVHICGDDACELIHFGMECIKGRRTIMDLQTSLFSAVTYHEMYHIAASAALDEAGARKRRAAAGVAVAKRNRKLLAKDK</sequence>
<dbReference type="GO" id="GO:0005829">
    <property type="term" value="C:cytosol"/>
    <property type="evidence" value="ECO:0007669"/>
    <property type="project" value="TreeGrafter"/>
</dbReference>
<dbReference type="Proteomes" id="UP000693970">
    <property type="component" value="Unassembled WGS sequence"/>
</dbReference>
<evidence type="ECO:0000259" key="5">
    <source>
        <dbReference type="Pfam" id="PF02852"/>
    </source>
</evidence>
<dbReference type="Pfam" id="PF02852">
    <property type="entry name" value="Pyr_redox_dim"/>
    <property type="match status" value="1"/>
</dbReference>
<dbReference type="InterPro" id="IPR023753">
    <property type="entry name" value="FAD/NAD-binding_dom"/>
</dbReference>
<feature type="chain" id="PRO_5039901545" evidence="4">
    <location>
        <begin position="22"/>
        <end position="610"/>
    </location>
</feature>
<keyword evidence="8" id="KW-1185">Reference proteome</keyword>
<dbReference type="GO" id="GO:0050660">
    <property type="term" value="F:flavin adenine dinucleotide binding"/>
    <property type="evidence" value="ECO:0007669"/>
    <property type="project" value="TreeGrafter"/>
</dbReference>
<evidence type="ECO:0000256" key="1">
    <source>
        <dbReference type="ARBA" id="ARBA00001974"/>
    </source>
</evidence>
<name>A0A9K3M754_9STRA</name>
<dbReference type="InterPro" id="IPR004099">
    <property type="entry name" value="Pyr_nucl-diS_OxRdtase_dimer"/>
</dbReference>
<evidence type="ECO:0000313" key="8">
    <source>
        <dbReference type="Proteomes" id="UP000693970"/>
    </source>
</evidence>
<feature type="domain" description="Pyridine nucleotide-disulphide oxidoreductase dimerisation" evidence="5">
    <location>
        <begin position="471"/>
        <end position="575"/>
    </location>
</feature>
<organism evidence="7 8">
    <name type="scientific">Nitzschia inconspicua</name>
    <dbReference type="NCBI Taxonomy" id="303405"/>
    <lineage>
        <taxon>Eukaryota</taxon>
        <taxon>Sar</taxon>
        <taxon>Stramenopiles</taxon>
        <taxon>Ochrophyta</taxon>
        <taxon>Bacillariophyta</taxon>
        <taxon>Bacillariophyceae</taxon>
        <taxon>Bacillariophycidae</taxon>
        <taxon>Bacillariales</taxon>
        <taxon>Bacillariaceae</taxon>
        <taxon>Nitzschia</taxon>
    </lineage>
</organism>
<evidence type="ECO:0000256" key="2">
    <source>
        <dbReference type="ARBA" id="ARBA00022630"/>
    </source>
</evidence>
<dbReference type="AlphaFoldDB" id="A0A9K3M754"/>
<dbReference type="Pfam" id="PF07992">
    <property type="entry name" value="Pyr_redox_2"/>
    <property type="match status" value="1"/>
</dbReference>
<dbReference type="OrthoDB" id="361797at2759"/>
<reference evidence="7" key="2">
    <citation type="submission" date="2021-04" db="EMBL/GenBank/DDBJ databases">
        <authorList>
            <person name="Podell S."/>
        </authorList>
    </citation>
    <scope>NUCLEOTIDE SEQUENCE</scope>
    <source>
        <strain evidence="7">Hildebrandi</strain>
    </source>
</reference>
<keyword evidence="3" id="KW-0274">FAD</keyword>
<evidence type="ECO:0000256" key="3">
    <source>
        <dbReference type="ARBA" id="ARBA00022827"/>
    </source>
</evidence>
<evidence type="ECO:0000313" key="7">
    <source>
        <dbReference type="EMBL" id="KAG7373381.1"/>
    </source>
</evidence>
<keyword evidence="4" id="KW-0732">Signal</keyword>
<dbReference type="GO" id="GO:0006103">
    <property type="term" value="P:2-oxoglutarate metabolic process"/>
    <property type="evidence" value="ECO:0007669"/>
    <property type="project" value="TreeGrafter"/>
</dbReference>
<comment type="cofactor">
    <cofactor evidence="1">
        <name>FAD</name>
        <dbReference type="ChEBI" id="CHEBI:57692"/>
    </cofactor>
</comment>
<dbReference type="InterPro" id="IPR050151">
    <property type="entry name" value="Class-I_Pyr_Nuc-Dis_Oxidored"/>
</dbReference>
<comment type="caution">
    <text evidence="7">The sequence shown here is derived from an EMBL/GenBank/DDBJ whole genome shotgun (WGS) entry which is preliminary data.</text>
</comment>
<dbReference type="EMBL" id="JAGRRH010000002">
    <property type="protein sequence ID" value="KAG7373381.1"/>
    <property type="molecule type" value="Genomic_DNA"/>
</dbReference>
<evidence type="ECO:0000259" key="6">
    <source>
        <dbReference type="Pfam" id="PF07992"/>
    </source>
</evidence>
<reference evidence="7" key="1">
    <citation type="journal article" date="2021" name="Sci. Rep.">
        <title>Diploid genomic architecture of Nitzschia inconspicua, an elite biomass production diatom.</title>
        <authorList>
            <person name="Oliver A."/>
            <person name="Podell S."/>
            <person name="Pinowska A."/>
            <person name="Traller J.C."/>
            <person name="Smith S.R."/>
            <person name="McClure R."/>
            <person name="Beliaev A."/>
            <person name="Bohutskyi P."/>
            <person name="Hill E.A."/>
            <person name="Rabines A."/>
            <person name="Zheng H."/>
            <person name="Allen L.Z."/>
            <person name="Kuo A."/>
            <person name="Grigoriev I.V."/>
            <person name="Allen A.E."/>
            <person name="Hazlebeck D."/>
            <person name="Allen E.E."/>
        </authorList>
    </citation>
    <scope>NUCLEOTIDE SEQUENCE</scope>
    <source>
        <strain evidence="7">Hildebrandi</strain>
    </source>
</reference>
<protein>
    <submittedName>
        <fullName evidence="7">Soluble pyridine nucleotide transhydrogenase</fullName>
    </submittedName>
</protein>
<dbReference type="PANTHER" id="PTHR22912">
    <property type="entry name" value="DISULFIDE OXIDOREDUCTASE"/>
    <property type="match status" value="1"/>
</dbReference>
<feature type="signal peptide" evidence="4">
    <location>
        <begin position="1"/>
        <end position="21"/>
    </location>
</feature>
<keyword evidence="2" id="KW-0285">Flavoprotein</keyword>
<feature type="domain" description="FAD/NAD(P)-binding" evidence="6">
    <location>
        <begin position="59"/>
        <end position="421"/>
    </location>
</feature>
<accession>A0A9K3M754</accession>